<protein>
    <submittedName>
        <fullName evidence="2">Uncharacterized protein</fullName>
    </submittedName>
</protein>
<accession>A0A0F8Z1Q2</accession>
<organism evidence="2">
    <name type="scientific">marine sediment metagenome</name>
    <dbReference type="NCBI Taxonomy" id="412755"/>
    <lineage>
        <taxon>unclassified sequences</taxon>
        <taxon>metagenomes</taxon>
        <taxon>ecological metagenomes</taxon>
    </lineage>
</organism>
<gene>
    <name evidence="2" type="ORF">LCGC14_2751730</name>
</gene>
<feature type="compositionally biased region" description="Acidic residues" evidence="1">
    <location>
        <begin position="114"/>
        <end position="125"/>
    </location>
</feature>
<evidence type="ECO:0000313" key="2">
    <source>
        <dbReference type="EMBL" id="KKK87588.1"/>
    </source>
</evidence>
<sequence>MCNGTFAVLKEIDMKKIKVSAGQIGREYVTPFGKIVQLVTKTQQHAKILVLATDTEIAVHPDYAVYDLEEDTENRLSDPEVRKSGIISISEDAVEIKKQIKSASTEKLKQKEREDDDTGVEEEKEEVSNVKEPSDSKIYASEWGSAESLLLYRVKKILNAKGLDLIKKRMWKDGHMMNDMQQYLRERKPINGRCLAIYSTFWALRGIEEDYNKGEVVLTLEDLGKE</sequence>
<evidence type="ECO:0000256" key="1">
    <source>
        <dbReference type="SAM" id="MobiDB-lite"/>
    </source>
</evidence>
<proteinExistence type="predicted"/>
<name>A0A0F8Z1Q2_9ZZZZ</name>
<comment type="caution">
    <text evidence="2">The sequence shown here is derived from an EMBL/GenBank/DDBJ whole genome shotgun (WGS) entry which is preliminary data.</text>
</comment>
<reference evidence="2" key="1">
    <citation type="journal article" date="2015" name="Nature">
        <title>Complex archaea that bridge the gap between prokaryotes and eukaryotes.</title>
        <authorList>
            <person name="Spang A."/>
            <person name="Saw J.H."/>
            <person name="Jorgensen S.L."/>
            <person name="Zaremba-Niedzwiedzka K."/>
            <person name="Martijn J."/>
            <person name="Lind A.E."/>
            <person name="van Eijk R."/>
            <person name="Schleper C."/>
            <person name="Guy L."/>
            <person name="Ettema T.J."/>
        </authorList>
    </citation>
    <scope>NUCLEOTIDE SEQUENCE</scope>
</reference>
<feature type="region of interest" description="Disordered" evidence="1">
    <location>
        <begin position="105"/>
        <end position="133"/>
    </location>
</feature>
<dbReference type="EMBL" id="LAZR01050330">
    <property type="protein sequence ID" value="KKK87588.1"/>
    <property type="molecule type" value="Genomic_DNA"/>
</dbReference>
<dbReference type="AlphaFoldDB" id="A0A0F8Z1Q2"/>